<sequence>MKPISEMTLEELDAELAAHPSGAGLAQDAVGGSGLATLAPTIKTSRRTNGGHFQMGNHF</sequence>
<gene>
    <name evidence="1" type="ORF">EB235_24625</name>
</gene>
<reference evidence="1 2" key="1">
    <citation type="submission" date="2018-10" db="EMBL/GenBank/DDBJ databases">
        <authorList>
            <person name="Perry B.J."/>
            <person name="Sullivan J.T."/>
            <person name="Murphy R.J.T."/>
            <person name="Ramsay J.P."/>
            <person name="Ronson C.W."/>
        </authorList>
    </citation>
    <scope>NUCLEOTIDE SEQUENCE [LARGE SCALE GENOMIC DNA]</scope>
    <source>
        <strain evidence="1 2">R88b</strain>
    </source>
</reference>
<evidence type="ECO:0000313" key="1">
    <source>
        <dbReference type="EMBL" id="QKD04272.1"/>
    </source>
</evidence>
<dbReference type="EMBL" id="CP033367">
    <property type="protein sequence ID" value="QKD04272.1"/>
    <property type="molecule type" value="Genomic_DNA"/>
</dbReference>
<accession>A0A6M7WPF2</accession>
<protein>
    <submittedName>
        <fullName evidence="1">Uncharacterized protein</fullName>
    </submittedName>
</protein>
<organism evidence="1 2">
    <name type="scientific">Mesorhizobium loti R88b</name>
    <dbReference type="NCBI Taxonomy" id="935548"/>
    <lineage>
        <taxon>Bacteria</taxon>
        <taxon>Pseudomonadati</taxon>
        <taxon>Pseudomonadota</taxon>
        <taxon>Alphaproteobacteria</taxon>
        <taxon>Hyphomicrobiales</taxon>
        <taxon>Phyllobacteriaceae</taxon>
        <taxon>Mesorhizobium</taxon>
    </lineage>
</organism>
<proteinExistence type="predicted"/>
<dbReference type="AlphaFoldDB" id="A0A6M7WPF2"/>
<evidence type="ECO:0000313" key="2">
    <source>
        <dbReference type="Proteomes" id="UP000503017"/>
    </source>
</evidence>
<name>A0A6M7WPF2_RHILI</name>
<dbReference type="Proteomes" id="UP000503017">
    <property type="component" value="Chromosome"/>
</dbReference>